<sequence length="388" mass="43598">MKKCLLSSISITPVFKDNNMNIPFVNLSREADYFLPLLLQKTEKVLKSGIYINGPNVKELEKKVAIYLNVKYVVSVGNGSDALTFILRSLNLSSSDEIICPANSFIATAWSIIASGAKPVFCDVDKNFLLDIDDFKKKVNNNTRAVIPVHLTGKVFPTEQILDFCSAKSIKIIEDAAQSFGAGKNNEYKTGAISDAAAFSLHPLKNFAIYGDGGLISTNDPEIADNCNLLRNHGLKNRDEAKIWGYNSRLDELQAAYALTKLAEIDNLNNRYIEIAKRYDNGISPIAKKPELRKEYKDVFHNYVILVPEIRRNSIMSNLYQKGIETKIHYPIPLHLQECSKNLNYKIGDIPRCEQYANSMISLPIYPTLSNEEVDYIIDTLNNELMSI</sequence>
<dbReference type="GO" id="GO:0008483">
    <property type="term" value="F:transaminase activity"/>
    <property type="evidence" value="ECO:0007669"/>
    <property type="project" value="UniProtKB-KW"/>
</dbReference>
<dbReference type="GO" id="GO:0030170">
    <property type="term" value="F:pyridoxal phosphate binding"/>
    <property type="evidence" value="ECO:0007669"/>
    <property type="project" value="TreeGrafter"/>
</dbReference>
<dbReference type="HOGENOM" id="CLU_033332_6_0_3"/>
<accession>Q7V0J7</accession>
<dbReference type="InterPro" id="IPR015421">
    <property type="entry name" value="PyrdxlP-dep_Trfase_major"/>
</dbReference>
<name>Q7V0J7_PROMP</name>
<proteinExistence type="inferred from homology"/>
<dbReference type="InterPro" id="IPR000653">
    <property type="entry name" value="DegT/StrS_aminotransferase"/>
</dbReference>
<feature type="modified residue" description="N6-(pyridoxal phosphate)lysine" evidence="4">
    <location>
        <position position="205"/>
    </location>
</feature>
<protein>
    <submittedName>
        <fullName evidence="6">Pyridoxal-phosphate-dependent aminotransferase</fullName>
    </submittedName>
</protein>
<evidence type="ECO:0000256" key="2">
    <source>
        <dbReference type="ARBA" id="ARBA00037999"/>
    </source>
</evidence>
<dbReference type="Proteomes" id="UP000001026">
    <property type="component" value="Chromosome"/>
</dbReference>
<comment type="similarity">
    <text evidence="2 5">Belongs to the DegT/DnrJ/EryC1 family.</text>
</comment>
<dbReference type="EMBL" id="BX548174">
    <property type="protein sequence ID" value="CAE19718.1"/>
    <property type="molecule type" value="Genomic_DNA"/>
</dbReference>
<dbReference type="Gene3D" id="3.90.1150.10">
    <property type="entry name" value="Aspartate Aminotransferase, domain 1"/>
    <property type="match status" value="1"/>
</dbReference>
<keyword evidence="6" id="KW-0032">Aminotransferase</keyword>
<dbReference type="KEGG" id="pmm:PMM1259"/>
<gene>
    <name evidence="6" type="ordered locus">PMM1259</name>
</gene>
<evidence type="ECO:0000256" key="1">
    <source>
        <dbReference type="ARBA" id="ARBA00022898"/>
    </source>
</evidence>
<keyword evidence="6" id="KW-0808">Transferase</keyword>
<reference evidence="6 7" key="1">
    <citation type="journal article" date="2003" name="Nature">
        <title>Genome divergence in two Prochlorococcus ecotypes reflects oceanic niche differentiation.</title>
        <authorList>
            <person name="Rocap G."/>
            <person name="Larimer F.W."/>
            <person name="Lamerdin J.E."/>
            <person name="Malfatti S."/>
            <person name="Chain P."/>
            <person name="Ahlgren N.A."/>
            <person name="Arellano A."/>
            <person name="Coleman M."/>
            <person name="Hauser L."/>
            <person name="Hess W.R."/>
            <person name="Johnson Z.I."/>
            <person name="Land M.L."/>
            <person name="Lindell D."/>
            <person name="Post A.F."/>
            <person name="Regala W."/>
            <person name="Shah M."/>
            <person name="Shaw S.L."/>
            <person name="Steglich C."/>
            <person name="Sullivan M.B."/>
            <person name="Ting C.S."/>
            <person name="Tolonen A."/>
            <person name="Webb E.A."/>
            <person name="Zinser E.R."/>
            <person name="Chisholm S.W."/>
        </authorList>
    </citation>
    <scope>NUCLEOTIDE SEQUENCE [LARGE SCALE GENOMIC DNA]</scope>
    <source>
        <strain evidence="7">CCMP1986 / NIES-2087 / MED4</strain>
    </source>
</reference>
<dbReference type="GO" id="GO:0000271">
    <property type="term" value="P:polysaccharide biosynthetic process"/>
    <property type="evidence" value="ECO:0007669"/>
    <property type="project" value="TreeGrafter"/>
</dbReference>
<dbReference type="RefSeq" id="WP_011132893.1">
    <property type="nucleotide sequence ID" value="NC_005072.1"/>
</dbReference>
<dbReference type="AlphaFoldDB" id="Q7V0J7"/>
<dbReference type="InterPro" id="IPR015424">
    <property type="entry name" value="PyrdxlP-dep_Trfase"/>
</dbReference>
<dbReference type="PIRSF" id="PIRSF000390">
    <property type="entry name" value="PLP_StrS"/>
    <property type="match status" value="1"/>
</dbReference>
<keyword evidence="1 4" id="KW-0663">Pyridoxal phosphate</keyword>
<dbReference type="Gene3D" id="3.40.640.10">
    <property type="entry name" value="Type I PLP-dependent aspartate aminotransferase-like (Major domain)"/>
    <property type="match status" value="1"/>
</dbReference>
<feature type="active site" description="Proton acceptor" evidence="3">
    <location>
        <position position="205"/>
    </location>
</feature>
<dbReference type="Pfam" id="PF01041">
    <property type="entry name" value="DegT_DnrJ_EryC1"/>
    <property type="match status" value="1"/>
</dbReference>
<dbReference type="PANTHER" id="PTHR30244:SF36">
    <property type="entry name" value="3-OXO-GLUCOSE-6-PHOSPHATE:GLUTAMATE AMINOTRANSFERASE"/>
    <property type="match status" value="1"/>
</dbReference>
<evidence type="ECO:0000313" key="6">
    <source>
        <dbReference type="EMBL" id="CAE19718.1"/>
    </source>
</evidence>
<dbReference type="InterPro" id="IPR015422">
    <property type="entry name" value="PyrdxlP-dep_Trfase_small"/>
</dbReference>
<dbReference type="eggNOG" id="COG0399">
    <property type="taxonomic scope" value="Bacteria"/>
</dbReference>
<evidence type="ECO:0000256" key="4">
    <source>
        <dbReference type="PIRSR" id="PIRSR000390-2"/>
    </source>
</evidence>
<organism evidence="6 7">
    <name type="scientific">Prochlorococcus marinus subsp. pastoris (strain CCMP1986 / NIES-2087 / MED4)</name>
    <dbReference type="NCBI Taxonomy" id="59919"/>
    <lineage>
        <taxon>Bacteria</taxon>
        <taxon>Bacillati</taxon>
        <taxon>Cyanobacteriota</taxon>
        <taxon>Cyanophyceae</taxon>
        <taxon>Synechococcales</taxon>
        <taxon>Prochlorococcaceae</taxon>
        <taxon>Prochlorococcus</taxon>
    </lineage>
</organism>
<evidence type="ECO:0000313" key="7">
    <source>
        <dbReference type="Proteomes" id="UP000001026"/>
    </source>
</evidence>
<evidence type="ECO:0000256" key="5">
    <source>
        <dbReference type="RuleBase" id="RU004508"/>
    </source>
</evidence>
<evidence type="ECO:0000256" key="3">
    <source>
        <dbReference type="PIRSR" id="PIRSR000390-1"/>
    </source>
</evidence>
<dbReference type="STRING" id="59919.PMM1259"/>
<dbReference type="PANTHER" id="PTHR30244">
    <property type="entry name" value="TRANSAMINASE"/>
    <property type="match status" value="1"/>
</dbReference>
<dbReference type="SUPFAM" id="SSF53383">
    <property type="entry name" value="PLP-dependent transferases"/>
    <property type="match status" value="1"/>
</dbReference>
<dbReference type="CDD" id="cd00616">
    <property type="entry name" value="AHBA_syn"/>
    <property type="match status" value="1"/>
</dbReference>